<comment type="caution">
    <text evidence="2">The sequence shown here is derived from an EMBL/GenBank/DDBJ whole genome shotgun (WGS) entry which is preliminary data.</text>
</comment>
<reference evidence="3" key="1">
    <citation type="journal article" date="2015" name="PLoS Genet.">
        <title>Genome Sequence and Transcriptome Analyses of Chrysochromulina tobin: Metabolic Tools for Enhanced Algal Fitness in the Prominent Order Prymnesiales (Haptophyceae).</title>
        <authorList>
            <person name="Hovde B.T."/>
            <person name="Deodato C.R."/>
            <person name="Hunsperger H.M."/>
            <person name="Ryken S.A."/>
            <person name="Yost W."/>
            <person name="Jha R.K."/>
            <person name="Patterson J."/>
            <person name="Monnat R.J. Jr."/>
            <person name="Barlow S.B."/>
            <person name="Starkenburg S.R."/>
            <person name="Cattolico R.A."/>
        </authorList>
    </citation>
    <scope>NUCLEOTIDE SEQUENCE</scope>
    <source>
        <strain evidence="3">CCMP291</strain>
    </source>
</reference>
<name>A0A0M0K8I4_9EUKA</name>
<protein>
    <submittedName>
        <fullName evidence="2">Uncharacterized protein</fullName>
    </submittedName>
</protein>
<organism evidence="2 3">
    <name type="scientific">Chrysochromulina tobinii</name>
    <dbReference type="NCBI Taxonomy" id="1460289"/>
    <lineage>
        <taxon>Eukaryota</taxon>
        <taxon>Haptista</taxon>
        <taxon>Haptophyta</taxon>
        <taxon>Prymnesiophyceae</taxon>
        <taxon>Prymnesiales</taxon>
        <taxon>Chrysochromulinaceae</taxon>
        <taxon>Chrysochromulina</taxon>
    </lineage>
</organism>
<evidence type="ECO:0000313" key="3">
    <source>
        <dbReference type="Proteomes" id="UP000037460"/>
    </source>
</evidence>
<evidence type="ECO:0000313" key="2">
    <source>
        <dbReference type="EMBL" id="KOO34703.1"/>
    </source>
</evidence>
<dbReference type="EMBL" id="JWZX01001127">
    <property type="protein sequence ID" value="KOO34703.1"/>
    <property type="molecule type" value="Genomic_DNA"/>
</dbReference>
<evidence type="ECO:0000256" key="1">
    <source>
        <dbReference type="SAM" id="MobiDB-lite"/>
    </source>
</evidence>
<sequence length="71" mass="7756">MSAHDGARLEQDESATLVSKSARPHERSATVAIGERRIRPSSEEQLHDRLGALLRGEVERGAAPGALRIER</sequence>
<dbReference type="AlphaFoldDB" id="A0A0M0K8I4"/>
<feature type="region of interest" description="Disordered" evidence="1">
    <location>
        <begin position="1"/>
        <end position="32"/>
    </location>
</feature>
<accession>A0A0M0K8I4</accession>
<keyword evidence="3" id="KW-1185">Reference proteome</keyword>
<feature type="compositionally biased region" description="Basic and acidic residues" evidence="1">
    <location>
        <begin position="23"/>
        <end position="32"/>
    </location>
</feature>
<gene>
    <name evidence="2" type="ORF">Ctob_016640</name>
</gene>
<feature type="compositionally biased region" description="Basic and acidic residues" evidence="1">
    <location>
        <begin position="1"/>
        <end position="11"/>
    </location>
</feature>
<dbReference type="Proteomes" id="UP000037460">
    <property type="component" value="Unassembled WGS sequence"/>
</dbReference>
<proteinExistence type="predicted"/>